<organism evidence="1 2">
    <name type="scientific">Arachnia propionica</name>
    <dbReference type="NCBI Taxonomy" id="1750"/>
    <lineage>
        <taxon>Bacteria</taxon>
        <taxon>Bacillati</taxon>
        <taxon>Actinomycetota</taxon>
        <taxon>Actinomycetes</taxon>
        <taxon>Propionibacteriales</taxon>
        <taxon>Propionibacteriaceae</taxon>
        <taxon>Arachnia</taxon>
    </lineage>
</organism>
<comment type="caution">
    <text evidence="1">The sequence shown here is derived from an EMBL/GenBank/DDBJ whole genome shotgun (WGS) entry which is preliminary data.</text>
</comment>
<dbReference type="Proteomes" id="UP000280935">
    <property type="component" value="Unassembled WGS sequence"/>
</dbReference>
<reference evidence="1 2" key="1">
    <citation type="submission" date="2018-11" db="EMBL/GenBank/DDBJ databases">
        <title>Genomes From Bacteria Associated with the Canine Oral Cavity: a Test Case for Automated Genome-Based Taxonomic Assignment.</title>
        <authorList>
            <person name="Coil D.A."/>
            <person name="Jospin G."/>
            <person name="Darling A.E."/>
            <person name="Wallis C."/>
            <person name="Davis I.J."/>
            <person name="Harris S."/>
            <person name="Eisen J.A."/>
            <person name="Holcombe L.J."/>
            <person name="O'Flynn C."/>
        </authorList>
    </citation>
    <scope>NUCLEOTIDE SEQUENCE [LARGE SCALE GENOMIC DNA]</scope>
    <source>
        <strain evidence="1 2">OH2822_COT-296</strain>
    </source>
</reference>
<dbReference type="AlphaFoldDB" id="A0A3P1WPR2"/>
<evidence type="ECO:0000313" key="1">
    <source>
        <dbReference type="EMBL" id="RRD48251.1"/>
    </source>
</evidence>
<dbReference type="OrthoDB" id="3262730at2"/>
<proteinExistence type="predicted"/>
<protein>
    <submittedName>
        <fullName evidence="1">Uncharacterized protein</fullName>
    </submittedName>
</protein>
<dbReference type="RefSeq" id="WP_125229022.1">
    <property type="nucleotide sequence ID" value="NZ_RQYT01000047.1"/>
</dbReference>
<sequence length="118" mass="11975">MNLEFDRDAVGINAKKDWHDADTLGSISGAIGTVTCAGTATPVGEYLADGATSLQTVVEQALVALGMVVAECSDAAAILGSGQESAISDMDATEQAGSSAFDRISASLGGDPRWDQPI</sequence>
<accession>A0A3P1WPR2</accession>
<evidence type="ECO:0000313" key="2">
    <source>
        <dbReference type="Proteomes" id="UP000280935"/>
    </source>
</evidence>
<gene>
    <name evidence="1" type="ORF">EII35_13665</name>
</gene>
<dbReference type="EMBL" id="RQYT01000047">
    <property type="protein sequence ID" value="RRD48251.1"/>
    <property type="molecule type" value="Genomic_DNA"/>
</dbReference>
<name>A0A3P1WPR2_9ACTN</name>